<feature type="transmembrane region" description="Helical" evidence="1">
    <location>
        <begin position="470"/>
        <end position="493"/>
    </location>
</feature>
<proteinExistence type="predicted"/>
<dbReference type="AlphaFoldDB" id="Q97CT0"/>
<dbReference type="InterPro" id="IPR054100">
    <property type="entry name" value="12TM_1_arc"/>
</dbReference>
<dbReference type="Proteomes" id="UP000001017">
    <property type="component" value="Chromosome"/>
</dbReference>
<name>Q97CT0_THEVO</name>
<dbReference type="STRING" id="273116.gene:9380786"/>
<reference evidence="2 3" key="2">
    <citation type="journal article" date="2000" name="Proc. Natl. Acad. Sci. U.S.A.">
        <title>Archaeal adaptation to higher temperatures revealed by genomic sequence of Thermoplasma volcanium.</title>
        <authorList>
            <person name="Kawashima T."/>
            <person name="Amano N."/>
            <person name="Koike H."/>
            <person name="Makino S."/>
            <person name="Higuchi S."/>
            <person name="Kawashima-Ohya Y."/>
            <person name="Watanabe K."/>
            <person name="Yamazaki M."/>
            <person name="Kanehori K."/>
            <person name="Kawamoto T."/>
            <person name="Nunoshiba T."/>
            <person name="Yamamoto Y."/>
            <person name="Aramaki H."/>
            <person name="Makino K."/>
            <person name="Suzuki M."/>
        </authorList>
    </citation>
    <scope>NUCLEOTIDE SEQUENCE [LARGE SCALE GENOMIC DNA]</scope>
    <source>
        <strain evidence="3">ATCC 51530 / DSM 4299 / JCM 9571 / NBRC 15438 / GSS1</strain>
    </source>
</reference>
<feature type="transmembrane region" description="Helical" evidence="1">
    <location>
        <begin position="256"/>
        <end position="275"/>
    </location>
</feature>
<dbReference type="RefSeq" id="WP_156769027.1">
    <property type="nucleotide sequence ID" value="NC_002689.2"/>
</dbReference>
<feature type="transmembrane region" description="Helical" evidence="1">
    <location>
        <begin position="82"/>
        <end position="105"/>
    </location>
</feature>
<gene>
    <name evidence="2" type="ORF">TVG0019869</name>
</gene>
<feature type="transmembrane region" description="Helical" evidence="1">
    <location>
        <begin position="126"/>
        <end position="150"/>
    </location>
</feature>
<dbReference type="EMBL" id="BA000011">
    <property type="protein sequence ID" value="BAB59163.1"/>
    <property type="molecule type" value="Genomic_DNA"/>
</dbReference>
<feature type="transmembrane region" description="Helical" evidence="1">
    <location>
        <begin position="327"/>
        <end position="347"/>
    </location>
</feature>
<keyword evidence="1" id="KW-0472">Membrane</keyword>
<dbReference type="GeneID" id="1441507"/>
<evidence type="ECO:0008006" key="4">
    <source>
        <dbReference type="Google" id="ProtNLM"/>
    </source>
</evidence>
<dbReference type="HOGENOM" id="CLU_533847_0_0_2"/>
<evidence type="ECO:0000256" key="1">
    <source>
        <dbReference type="SAM" id="Phobius"/>
    </source>
</evidence>
<accession>Q97CT0</accession>
<sequence>MEIKQTLYLARRLLIEERYLALKNSASFTKRANAASDKSAYVMRYVNLSYAMTSISFMLFSLVLVVPSLLSHHIFTLSNIVLILYIYVLFINVSNSLLFFVSISINHILDPLRALPLDLPQNVIAVSWFIYTGSSSLFAVMPAVFIASAFYGNAYIALLGFIWSLFTMLLGYTIGSLLFIIFSRRILGKRTRSSIIIRNAGRVIFLIFVFVIFEIILYNADYVNIIVPNMAFPYSFVIPIINIPKTLFYADSLLKAFMGFSLSILYLLFIIFSFTKLNSIAFSRLVEPMRSSGRAEVNLERAEKIRKPYLSFFYKDIWLSSRKSQNLVLLIMPIFFVFPTVMSELLYSPEISVNPISLYNVLIAFVVVVSSFYSILFLVIEGNGISFLRSLPVSPKNVIAWKLPAPFLIFAAITSAMLITLSIKIRMTPIYYFLVFFDTILYFIISLFFNVRRLYSKIPASADTINFYSFGGQLAFMVTFFYSGLIVGFPDLLSFSLQYTYHLSYGLFFLLNTAIGISVGSILAYLYWFKKTMI</sequence>
<reference evidence="2 3" key="1">
    <citation type="journal article" date="1999" name="Proc. Jpn. Acad.">
        <title>Determination of the complete genomic DNA sequence of Thermoplasma volvanium GSS1.</title>
        <authorList>
            <person name="Kawashima T."/>
            <person name="Yamamoto Y."/>
            <person name="Aramaki H."/>
            <person name="Nunoshiba T."/>
            <person name="Kawamoto T."/>
            <person name="Watanabe K."/>
            <person name="Yamazaki M."/>
            <person name="Kanehori K."/>
            <person name="Amano N."/>
            <person name="Ohya Y."/>
            <person name="Makino K."/>
            <person name="Suzuki M."/>
        </authorList>
    </citation>
    <scope>NUCLEOTIDE SEQUENCE [LARGE SCALE GENOMIC DNA]</scope>
    <source>
        <strain evidence="3">ATCC 51530 / DSM 4299 / JCM 9571 / NBRC 15438 / GSS1</strain>
    </source>
</reference>
<keyword evidence="1" id="KW-0812">Transmembrane</keyword>
<evidence type="ECO:0000313" key="3">
    <source>
        <dbReference type="Proteomes" id="UP000001017"/>
    </source>
</evidence>
<dbReference type="PaxDb" id="273116-14324235"/>
<dbReference type="Pfam" id="PF09847">
    <property type="entry name" value="12TM_1"/>
    <property type="match status" value="1"/>
</dbReference>
<feature type="transmembrane region" description="Helical" evidence="1">
    <location>
        <begin position="203"/>
        <end position="220"/>
    </location>
</feature>
<organism evidence="2 3">
    <name type="scientific">Thermoplasma volcanium (strain ATCC 51530 / DSM 4299 / JCM 9571 / NBRC 15438 / GSS1)</name>
    <dbReference type="NCBI Taxonomy" id="273116"/>
    <lineage>
        <taxon>Archaea</taxon>
        <taxon>Methanobacteriati</taxon>
        <taxon>Thermoplasmatota</taxon>
        <taxon>Thermoplasmata</taxon>
        <taxon>Thermoplasmatales</taxon>
        <taxon>Thermoplasmataceae</taxon>
        <taxon>Thermoplasma</taxon>
    </lineage>
</organism>
<protein>
    <recommendedName>
        <fullName evidence="4">Permease</fullName>
    </recommendedName>
</protein>
<feature type="transmembrane region" description="Helical" evidence="1">
    <location>
        <begin position="48"/>
        <end position="70"/>
    </location>
</feature>
<dbReference type="KEGG" id="tvo:TVG0019869"/>
<keyword evidence="1" id="KW-1133">Transmembrane helix</keyword>
<dbReference type="InterPro" id="IPR018646">
    <property type="entry name" value="12TM_1"/>
</dbReference>
<feature type="transmembrane region" description="Helical" evidence="1">
    <location>
        <begin position="359"/>
        <end position="380"/>
    </location>
</feature>
<dbReference type="OrthoDB" id="56926at2157"/>
<feature type="transmembrane region" description="Helical" evidence="1">
    <location>
        <begin position="505"/>
        <end position="528"/>
    </location>
</feature>
<feature type="transmembrane region" description="Helical" evidence="1">
    <location>
        <begin position="156"/>
        <end position="182"/>
    </location>
</feature>
<keyword evidence="3" id="KW-1185">Reference proteome</keyword>
<dbReference type="eggNOG" id="arCOG02444">
    <property type="taxonomic scope" value="Archaea"/>
</dbReference>
<feature type="transmembrane region" description="Helical" evidence="1">
    <location>
        <begin position="430"/>
        <end position="450"/>
    </location>
</feature>
<feature type="transmembrane region" description="Helical" evidence="1">
    <location>
        <begin position="400"/>
        <end position="423"/>
    </location>
</feature>
<evidence type="ECO:0000313" key="2">
    <source>
        <dbReference type="EMBL" id="BAB59163.1"/>
    </source>
</evidence>
<dbReference type="PIRSF" id="PIRSF018875">
    <property type="entry name" value="UCP018875_ABC_perm"/>
    <property type="match status" value="1"/>
</dbReference>